<evidence type="ECO:0000259" key="1">
    <source>
        <dbReference type="Pfam" id="PF01323"/>
    </source>
</evidence>
<reference evidence="2 3" key="1">
    <citation type="submission" date="2023-12" db="EMBL/GenBank/DDBJ databases">
        <title>Baltic Sea Cyanobacteria.</title>
        <authorList>
            <person name="Delbaje E."/>
            <person name="Fewer D.P."/>
            <person name="Shishido T.K."/>
        </authorList>
    </citation>
    <scope>NUCLEOTIDE SEQUENCE [LARGE SCALE GENOMIC DNA]</scope>
    <source>
        <strain evidence="2 3">UHCC 0370</strain>
    </source>
</reference>
<gene>
    <name evidence="2" type="ORF">VB774_10990</name>
</gene>
<organism evidence="2 3">
    <name type="scientific">Pseudanabaena galeata UHCC 0370</name>
    <dbReference type="NCBI Taxonomy" id="3110310"/>
    <lineage>
        <taxon>Bacteria</taxon>
        <taxon>Bacillati</taxon>
        <taxon>Cyanobacteriota</taxon>
        <taxon>Cyanophyceae</taxon>
        <taxon>Pseudanabaenales</taxon>
        <taxon>Pseudanabaenaceae</taxon>
        <taxon>Pseudanabaena</taxon>
    </lineage>
</organism>
<keyword evidence="3" id="KW-1185">Reference proteome</keyword>
<dbReference type="EMBL" id="JAYGIE010000068">
    <property type="protein sequence ID" value="MEA5478140.1"/>
    <property type="molecule type" value="Genomic_DNA"/>
</dbReference>
<sequence length="225" mass="25819">MEPIRISYFSDVLCIWAYIAQIRLDELAANFPDQVAIDYHFFPVFGNAHEKLEKSWRDRGGLRGYSNHVHTVAAKFPHITVHPDIWVVNTPTSATSCHLFLNAIQLLEIKGLIPKSEKLFEKANWEFRRAFFVETADVSDRKVQFQIAEKLGIAIADLQAQIDSGEAYALLSRDFELIREKTVSVSPTMIFNEGRQRLNGNVGYRVIEANIRELLNNPEDEHSWC</sequence>
<comment type="caution">
    <text evidence="2">The sequence shown here is derived from an EMBL/GenBank/DDBJ whole genome shotgun (WGS) entry which is preliminary data.</text>
</comment>
<dbReference type="RefSeq" id="WP_323261699.1">
    <property type="nucleotide sequence ID" value="NZ_JAYGIE010000068.1"/>
</dbReference>
<dbReference type="Proteomes" id="UP001301388">
    <property type="component" value="Unassembled WGS sequence"/>
</dbReference>
<dbReference type="Gene3D" id="3.40.30.10">
    <property type="entry name" value="Glutaredoxin"/>
    <property type="match status" value="1"/>
</dbReference>
<feature type="domain" description="DSBA-like thioredoxin" evidence="1">
    <location>
        <begin position="6"/>
        <end position="209"/>
    </location>
</feature>
<dbReference type="PANTHER" id="PTHR13887:SF41">
    <property type="entry name" value="THIOREDOXIN SUPERFAMILY PROTEIN"/>
    <property type="match status" value="1"/>
</dbReference>
<name>A0ABU5TIV9_9CYAN</name>
<evidence type="ECO:0000313" key="3">
    <source>
        <dbReference type="Proteomes" id="UP001301388"/>
    </source>
</evidence>
<protein>
    <submittedName>
        <fullName evidence="2">DsbA family protein</fullName>
    </submittedName>
</protein>
<evidence type="ECO:0000313" key="2">
    <source>
        <dbReference type="EMBL" id="MEA5478140.1"/>
    </source>
</evidence>
<dbReference type="Pfam" id="PF01323">
    <property type="entry name" value="DSBA"/>
    <property type="match status" value="1"/>
</dbReference>
<dbReference type="InterPro" id="IPR036249">
    <property type="entry name" value="Thioredoxin-like_sf"/>
</dbReference>
<proteinExistence type="predicted"/>
<dbReference type="SUPFAM" id="SSF52833">
    <property type="entry name" value="Thioredoxin-like"/>
    <property type="match status" value="1"/>
</dbReference>
<accession>A0ABU5TIV9</accession>
<dbReference type="PANTHER" id="PTHR13887">
    <property type="entry name" value="GLUTATHIONE S-TRANSFERASE KAPPA"/>
    <property type="match status" value="1"/>
</dbReference>
<dbReference type="InterPro" id="IPR001853">
    <property type="entry name" value="DSBA-like_thioredoxin_dom"/>
</dbReference>